<name>W4JNS3_HETIT</name>
<dbReference type="CDD" id="cd05374">
    <property type="entry name" value="17beta-HSD-like_SDR_c"/>
    <property type="match status" value="1"/>
</dbReference>
<evidence type="ECO:0000256" key="2">
    <source>
        <dbReference type="ARBA" id="ARBA00023002"/>
    </source>
</evidence>
<dbReference type="HOGENOM" id="CLU_010194_2_9_1"/>
<dbReference type="EMBL" id="KI925466">
    <property type="protein sequence ID" value="ETW75134.1"/>
    <property type="molecule type" value="Genomic_DNA"/>
</dbReference>
<sequence>MTSVKDSRVWFITGTSQGLGKSILTYVLEQNERVVATLRNPSDLADLEEKYPPEQLLVLRVDVTKPSDISDAFKKTEEHFHRLDVVVNNAAYGLTGEIEATPDDAARLQMEVLFWGAANVTREAIRFFREVNPPGHGGRIFNMSSIGGYTGNPGLAFYSAAKFALEGFTESFVREMPPEWNITGVIVEPGGLQTNGRHSMVVVPKHPAYSKDSPSQAFYEQMMRVPFTGDTRKAAKVIFDVAGVAKPPLRLPMGSIGWSVIVDKAKETLREAEEWKDVSCSTNVDWFSADIKEAM</sequence>
<dbReference type="STRING" id="747525.W4JNS3"/>
<dbReference type="InParanoid" id="W4JNS3"/>
<dbReference type="Pfam" id="PF00106">
    <property type="entry name" value="adh_short"/>
    <property type="match status" value="1"/>
</dbReference>
<evidence type="ECO:0008006" key="6">
    <source>
        <dbReference type="Google" id="ProtNLM"/>
    </source>
</evidence>
<keyword evidence="2" id="KW-0560">Oxidoreductase</keyword>
<dbReference type="InterPro" id="IPR051911">
    <property type="entry name" value="SDR_oxidoreductase"/>
</dbReference>
<accession>W4JNS3</accession>
<dbReference type="KEGG" id="hir:HETIRDRAFT_437006"/>
<dbReference type="FunCoup" id="W4JNS3">
    <property type="interactions" value="293"/>
</dbReference>
<gene>
    <name evidence="4" type="ORF">HETIRDRAFT_437006</name>
</gene>
<dbReference type="PRINTS" id="PR00081">
    <property type="entry name" value="GDHRDH"/>
</dbReference>
<reference evidence="4 5" key="1">
    <citation type="journal article" date="2012" name="New Phytol.">
        <title>Insight into trade-off between wood decay and parasitism from the genome of a fungal forest pathogen.</title>
        <authorList>
            <person name="Olson A."/>
            <person name="Aerts A."/>
            <person name="Asiegbu F."/>
            <person name="Belbahri L."/>
            <person name="Bouzid O."/>
            <person name="Broberg A."/>
            <person name="Canback B."/>
            <person name="Coutinho P.M."/>
            <person name="Cullen D."/>
            <person name="Dalman K."/>
            <person name="Deflorio G."/>
            <person name="van Diepen L.T."/>
            <person name="Dunand C."/>
            <person name="Duplessis S."/>
            <person name="Durling M."/>
            <person name="Gonthier P."/>
            <person name="Grimwood J."/>
            <person name="Fossdal C.G."/>
            <person name="Hansson D."/>
            <person name="Henrissat B."/>
            <person name="Hietala A."/>
            <person name="Himmelstrand K."/>
            <person name="Hoffmeister D."/>
            <person name="Hogberg N."/>
            <person name="James T.Y."/>
            <person name="Karlsson M."/>
            <person name="Kohler A."/>
            <person name="Kues U."/>
            <person name="Lee Y.H."/>
            <person name="Lin Y.C."/>
            <person name="Lind M."/>
            <person name="Lindquist E."/>
            <person name="Lombard V."/>
            <person name="Lucas S."/>
            <person name="Lunden K."/>
            <person name="Morin E."/>
            <person name="Murat C."/>
            <person name="Park J."/>
            <person name="Raffaello T."/>
            <person name="Rouze P."/>
            <person name="Salamov A."/>
            <person name="Schmutz J."/>
            <person name="Solheim H."/>
            <person name="Stahlberg J."/>
            <person name="Velez H."/>
            <person name="de Vries R.P."/>
            <person name="Wiebenga A."/>
            <person name="Woodward S."/>
            <person name="Yakovlev I."/>
            <person name="Garbelotto M."/>
            <person name="Martin F."/>
            <person name="Grigoriev I.V."/>
            <person name="Stenlid J."/>
        </authorList>
    </citation>
    <scope>NUCLEOTIDE SEQUENCE [LARGE SCALE GENOMIC DNA]</scope>
    <source>
        <strain evidence="4 5">TC 32-1</strain>
    </source>
</reference>
<dbReference type="OrthoDB" id="1274115at2759"/>
<dbReference type="PANTHER" id="PTHR43976">
    <property type="entry name" value="SHORT CHAIN DEHYDROGENASE"/>
    <property type="match status" value="1"/>
</dbReference>
<dbReference type="Gene3D" id="3.40.50.720">
    <property type="entry name" value="NAD(P)-binding Rossmann-like Domain"/>
    <property type="match status" value="1"/>
</dbReference>
<dbReference type="PANTHER" id="PTHR43976:SF16">
    <property type="entry name" value="SHORT-CHAIN DEHYDROGENASE_REDUCTASE FAMILY PROTEIN"/>
    <property type="match status" value="1"/>
</dbReference>
<dbReference type="GeneID" id="20674926"/>
<dbReference type="Proteomes" id="UP000030671">
    <property type="component" value="Unassembled WGS sequence"/>
</dbReference>
<dbReference type="SUPFAM" id="SSF51735">
    <property type="entry name" value="NAD(P)-binding Rossmann-fold domains"/>
    <property type="match status" value="1"/>
</dbReference>
<dbReference type="RefSeq" id="XP_009552585.1">
    <property type="nucleotide sequence ID" value="XM_009554290.1"/>
</dbReference>
<evidence type="ECO:0000256" key="1">
    <source>
        <dbReference type="ARBA" id="ARBA00006484"/>
    </source>
</evidence>
<dbReference type="AlphaFoldDB" id="W4JNS3"/>
<evidence type="ECO:0000256" key="3">
    <source>
        <dbReference type="RuleBase" id="RU000363"/>
    </source>
</evidence>
<evidence type="ECO:0000313" key="5">
    <source>
        <dbReference type="Proteomes" id="UP000030671"/>
    </source>
</evidence>
<protein>
    <recommendedName>
        <fullName evidence="6">NAD(P)-binding protein</fullName>
    </recommendedName>
</protein>
<dbReference type="InterPro" id="IPR036291">
    <property type="entry name" value="NAD(P)-bd_dom_sf"/>
</dbReference>
<dbReference type="GO" id="GO:0016491">
    <property type="term" value="F:oxidoreductase activity"/>
    <property type="evidence" value="ECO:0007669"/>
    <property type="project" value="UniProtKB-KW"/>
</dbReference>
<keyword evidence="5" id="KW-1185">Reference proteome</keyword>
<comment type="similarity">
    <text evidence="1 3">Belongs to the short-chain dehydrogenases/reductases (SDR) family.</text>
</comment>
<proteinExistence type="inferred from homology"/>
<dbReference type="eggNOG" id="KOG1205">
    <property type="taxonomic scope" value="Eukaryota"/>
</dbReference>
<dbReference type="PRINTS" id="PR00080">
    <property type="entry name" value="SDRFAMILY"/>
</dbReference>
<evidence type="ECO:0000313" key="4">
    <source>
        <dbReference type="EMBL" id="ETW75134.1"/>
    </source>
</evidence>
<organism evidence="4 5">
    <name type="scientific">Heterobasidion irregulare (strain TC 32-1)</name>
    <dbReference type="NCBI Taxonomy" id="747525"/>
    <lineage>
        <taxon>Eukaryota</taxon>
        <taxon>Fungi</taxon>
        <taxon>Dikarya</taxon>
        <taxon>Basidiomycota</taxon>
        <taxon>Agaricomycotina</taxon>
        <taxon>Agaricomycetes</taxon>
        <taxon>Russulales</taxon>
        <taxon>Bondarzewiaceae</taxon>
        <taxon>Heterobasidion</taxon>
        <taxon>Heterobasidion annosum species complex</taxon>
    </lineage>
</organism>
<dbReference type="InterPro" id="IPR002347">
    <property type="entry name" value="SDR_fam"/>
</dbReference>